<keyword evidence="1" id="KW-0408">Iron</keyword>
<feature type="binding site" evidence="6">
    <location>
        <position position="284"/>
    </location>
    <ligand>
        <name>S-adenosyl-L-methionine</name>
        <dbReference type="ChEBI" id="CHEBI:59789"/>
    </ligand>
</feature>
<protein>
    <submittedName>
        <fullName evidence="8">Class I SAM-dependent RNA methyltransferase</fullName>
    </submittedName>
</protein>
<evidence type="ECO:0000256" key="2">
    <source>
        <dbReference type="ARBA" id="ARBA00022603"/>
    </source>
</evidence>
<keyword evidence="9" id="KW-1185">Reference proteome</keyword>
<feature type="binding site" evidence="6">
    <location>
        <position position="332"/>
    </location>
    <ligand>
        <name>S-adenosyl-L-methionine</name>
        <dbReference type="ChEBI" id="CHEBI:59789"/>
    </ligand>
</feature>
<feature type="binding site" evidence="6">
    <location>
        <position position="237"/>
    </location>
    <ligand>
        <name>S-adenosyl-L-methionine</name>
        <dbReference type="ChEBI" id="CHEBI:59789"/>
    </ligand>
</feature>
<evidence type="ECO:0000256" key="7">
    <source>
        <dbReference type="PROSITE-ProRule" id="PRU10015"/>
    </source>
</evidence>
<dbReference type="PANTHER" id="PTHR11061">
    <property type="entry name" value="RNA M5U METHYLTRANSFERASE"/>
    <property type="match status" value="1"/>
</dbReference>
<dbReference type="PANTHER" id="PTHR11061:SF49">
    <property type="entry name" value="23S RRNA (URACIL(1939)-C(5))-METHYLTRANSFERASE RLMD"/>
    <property type="match status" value="1"/>
</dbReference>
<keyword evidence="3 6" id="KW-0808">Transferase</keyword>
<dbReference type="Gene3D" id="3.40.50.150">
    <property type="entry name" value="Vaccinia Virus protein VP39"/>
    <property type="match status" value="1"/>
</dbReference>
<keyword evidence="4 6" id="KW-0949">S-adenosyl-L-methionine</keyword>
<dbReference type="GO" id="GO:0051539">
    <property type="term" value="F:4 iron, 4 sulfur cluster binding"/>
    <property type="evidence" value="ECO:0007669"/>
    <property type="project" value="UniProtKB-KW"/>
</dbReference>
<evidence type="ECO:0000313" key="9">
    <source>
        <dbReference type="Proteomes" id="UP000466730"/>
    </source>
</evidence>
<dbReference type="Pfam" id="PF05958">
    <property type="entry name" value="tRNA_U5-meth_tr"/>
    <property type="match status" value="1"/>
</dbReference>
<proteinExistence type="inferred from homology"/>
<evidence type="ECO:0000256" key="1">
    <source>
        <dbReference type="ARBA" id="ARBA00022485"/>
    </source>
</evidence>
<dbReference type="Gene3D" id="2.40.50.140">
    <property type="entry name" value="Nucleic acid-binding proteins"/>
    <property type="match status" value="1"/>
</dbReference>
<reference evidence="8 9" key="1">
    <citation type="submission" date="2019-11" db="EMBL/GenBank/DDBJ databases">
        <title>Draft Whole-Genome sequence of the marine photosynthetic bacterium Rhodovulum strictum DSM 11289.</title>
        <authorList>
            <person name="Kyndt J.A."/>
            <person name="Meyer T.E."/>
        </authorList>
    </citation>
    <scope>NUCLEOTIDE SEQUENCE [LARGE SCALE GENOMIC DNA]</scope>
    <source>
        <strain evidence="8 9">DSM 11289</strain>
    </source>
</reference>
<comment type="similarity">
    <text evidence="6">Belongs to the class I-like SAM-binding methyltransferase superfamily. RNA M5U methyltransferase family.</text>
</comment>
<dbReference type="OrthoDB" id="9804590at2"/>
<keyword evidence="2 6" id="KW-0489">Methyltransferase</keyword>
<sequence length="404" mass="42767">MSLVIDRLSLRGEGVTAEGVTVALALPGEVVEGEIAEGRIARPRILTPVADRVRPPCPHFANCGGCALQHASDDFVACWKTDVVETALGGQGLKAVLDPIHSSPPASRRRATLAGRRTKKGVLIGFHGRASDQIVAIPDCRLLHPDLMAALPGCEALVALGASRSGEVALTLTRSEDGVDLAVAGVKQAAAAGLAALAERHDLARLTWNGEVIATRRPPRQRLGRAHVVPPPGAFLQATEDGQAALTDAVRRALDGAQRVADLFAGCGTFALPLAEAAEVHAVEGDGAMLAALDRGWRGAPGLKRVTHEARDLFRRPLRPDELARFDAAVIDPPRAGAEAQVDQIAASPLARLAYVSCNPVTFARDAKRLCSAGFRLERVQVVDQFRWSAHVELVATFTRSHIA</sequence>
<dbReference type="AlphaFoldDB" id="A0A844B0F5"/>
<keyword evidence="5" id="KW-0411">Iron-sulfur</keyword>
<evidence type="ECO:0000256" key="6">
    <source>
        <dbReference type="PROSITE-ProRule" id="PRU01024"/>
    </source>
</evidence>
<feature type="binding site" evidence="6">
    <location>
        <position position="264"/>
    </location>
    <ligand>
        <name>S-adenosyl-L-methionine</name>
        <dbReference type="ChEBI" id="CHEBI:59789"/>
    </ligand>
</feature>
<gene>
    <name evidence="8" type="ORF">GH815_02525</name>
</gene>
<dbReference type="InterPro" id="IPR030390">
    <property type="entry name" value="MeTrfase_TrmA_AS"/>
</dbReference>
<accession>A0A844B0F5</accession>
<dbReference type="Gene3D" id="2.40.50.1070">
    <property type="match status" value="1"/>
</dbReference>
<dbReference type="RefSeq" id="WP_153747161.1">
    <property type="nucleotide sequence ID" value="NZ_BAAADI010000014.1"/>
</dbReference>
<comment type="caution">
    <text evidence="8">The sequence shown here is derived from an EMBL/GenBank/DDBJ whole genome shotgun (WGS) entry which is preliminary data.</text>
</comment>
<dbReference type="EMBL" id="WJPO01000002">
    <property type="protein sequence ID" value="MRH19856.1"/>
    <property type="molecule type" value="Genomic_DNA"/>
</dbReference>
<feature type="active site" evidence="7">
    <location>
        <position position="358"/>
    </location>
</feature>
<name>A0A844B0F5_9RHOB</name>
<evidence type="ECO:0000256" key="5">
    <source>
        <dbReference type="ARBA" id="ARBA00023014"/>
    </source>
</evidence>
<dbReference type="CDD" id="cd02440">
    <property type="entry name" value="AdoMet_MTases"/>
    <property type="match status" value="1"/>
</dbReference>
<evidence type="ECO:0000256" key="4">
    <source>
        <dbReference type="ARBA" id="ARBA00022691"/>
    </source>
</evidence>
<dbReference type="SUPFAM" id="SSF53335">
    <property type="entry name" value="S-adenosyl-L-methionine-dependent methyltransferases"/>
    <property type="match status" value="1"/>
</dbReference>
<dbReference type="InterPro" id="IPR010280">
    <property type="entry name" value="U5_MeTrfase_fam"/>
</dbReference>
<organism evidence="8 9">
    <name type="scientific">Rhodovulum strictum</name>
    <dbReference type="NCBI Taxonomy" id="58314"/>
    <lineage>
        <taxon>Bacteria</taxon>
        <taxon>Pseudomonadati</taxon>
        <taxon>Pseudomonadota</taxon>
        <taxon>Alphaproteobacteria</taxon>
        <taxon>Rhodobacterales</taxon>
        <taxon>Paracoccaceae</taxon>
        <taxon>Rhodovulum</taxon>
    </lineage>
</organism>
<feature type="active site" description="Nucleophile" evidence="6">
    <location>
        <position position="358"/>
    </location>
</feature>
<dbReference type="InterPro" id="IPR029063">
    <property type="entry name" value="SAM-dependent_MTases_sf"/>
</dbReference>
<keyword evidence="1" id="KW-0479">Metal-binding</keyword>
<dbReference type="Proteomes" id="UP000466730">
    <property type="component" value="Unassembled WGS sequence"/>
</dbReference>
<evidence type="ECO:0000256" key="3">
    <source>
        <dbReference type="ARBA" id="ARBA00022679"/>
    </source>
</evidence>
<dbReference type="PROSITE" id="PS51687">
    <property type="entry name" value="SAM_MT_RNA_M5U"/>
    <property type="match status" value="1"/>
</dbReference>
<dbReference type="GO" id="GO:0070475">
    <property type="term" value="P:rRNA base methylation"/>
    <property type="evidence" value="ECO:0007669"/>
    <property type="project" value="TreeGrafter"/>
</dbReference>
<dbReference type="GO" id="GO:0070041">
    <property type="term" value="F:rRNA (uridine-C5-)-methyltransferase activity"/>
    <property type="evidence" value="ECO:0007669"/>
    <property type="project" value="TreeGrafter"/>
</dbReference>
<dbReference type="PROSITE" id="PS01230">
    <property type="entry name" value="TRMA_1"/>
    <property type="match status" value="1"/>
</dbReference>
<evidence type="ECO:0000313" key="8">
    <source>
        <dbReference type="EMBL" id="MRH19856.1"/>
    </source>
</evidence>
<keyword evidence="1" id="KW-0004">4Fe-4S</keyword>
<dbReference type="InterPro" id="IPR012340">
    <property type="entry name" value="NA-bd_OB-fold"/>
</dbReference>